<dbReference type="AlphaFoldDB" id="K6GV92"/>
<dbReference type="GO" id="GO:0016787">
    <property type="term" value="F:hydrolase activity"/>
    <property type="evidence" value="ECO:0007669"/>
    <property type="project" value="UniProtKB-KW"/>
</dbReference>
<reference evidence="3 4" key="1">
    <citation type="submission" date="2012-07" db="EMBL/GenBank/DDBJ databases">
        <title>Draft genome sequence of Desulfovibrio magneticus str. Maddingley MBC34 obtained from a metagenomic sequence of a methanogenic enrichment isolated from coal-seam formation water in Victoria, Australia.</title>
        <authorList>
            <person name="Greenfield P."/>
            <person name="Hendry P."/>
            <person name="Li D."/>
            <person name="Rosewarne C.P."/>
            <person name="Tran-Dinh N."/>
            <person name="Elbourne L.D.H."/>
            <person name="Paulsen I.T."/>
            <person name="Midgley D.J."/>
        </authorList>
    </citation>
    <scope>NUCLEOTIDE SEQUENCE [LARGE SCALE GENOMIC DNA]</scope>
    <source>
        <strain evidence="4">Maddingley MBC34</strain>
    </source>
</reference>
<keyword evidence="1" id="KW-0378">Hydrolase</keyword>
<dbReference type="InterPro" id="IPR000868">
    <property type="entry name" value="Isochorismatase-like_dom"/>
</dbReference>
<evidence type="ECO:0000313" key="4">
    <source>
        <dbReference type="Proteomes" id="UP000006272"/>
    </source>
</evidence>
<sequence length="206" mass="22698">MQKSVMDRCALVLIEYQGEWLNDNGKINKLMQDRQLFADSLEQSRLALDAARRAGMRIAHVGLRFSPGYPELGKARAGLREVIPRAGTFQQGTPGSAFVEPFVPRDSEWVAEGRTGASGFAGSNLESLLRNNGVETIYLMGYAAHVCVESTLRDAHDRGYDVVVLTDATAAFSREQQRHFEEAVVHHFGRGLLTAAFAHSLEKGGY</sequence>
<feature type="domain" description="Isochorismatase-like" evidence="2">
    <location>
        <begin position="9"/>
        <end position="189"/>
    </location>
</feature>
<dbReference type="Proteomes" id="UP000006272">
    <property type="component" value="Unassembled WGS sequence"/>
</dbReference>
<evidence type="ECO:0000256" key="1">
    <source>
        <dbReference type="ARBA" id="ARBA00022801"/>
    </source>
</evidence>
<dbReference type="PANTHER" id="PTHR43540">
    <property type="entry name" value="PEROXYUREIDOACRYLATE/UREIDOACRYLATE AMIDOHYDROLASE-RELATED"/>
    <property type="match status" value="1"/>
</dbReference>
<evidence type="ECO:0000313" key="3">
    <source>
        <dbReference type="EMBL" id="EKO40780.1"/>
    </source>
</evidence>
<evidence type="ECO:0000259" key="2">
    <source>
        <dbReference type="Pfam" id="PF00857"/>
    </source>
</evidence>
<dbReference type="InterPro" id="IPR036380">
    <property type="entry name" value="Isochorismatase-like_sf"/>
</dbReference>
<dbReference type="SUPFAM" id="SSF52499">
    <property type="entry name" value="Isochorismatase-like hydrolases"/>
    <property type="match status" value="1"/>
</dbReference>
<accession>K6GV92</accession>
<comment type="caution">
    <text evidence="3">The sequence shown here is derived from an EMBL/GenBank/DDBJ whole genome shotgun (WGS) entry which is preliminary data.</text>
</comment>
<dbReference type="Pfam" id="PF00857">
    <property type="entry name" value="Isochorismatase"/>
    <property type="match status" value="1"/>
</dbReference>
<proteinExistence type="predicted"/>
<dbReference type="CDD" id="cd00431">
    <property type="entry name" value="cysteine_hydrolases"/>
    <property type="match status" value="1"/>
</dbReference>
<name>K6GV92_9BACT</name>
<gene>
    <name evidence="3" type="ORF">B193_0510</name>
</gene>
<protein>
    <submittedName>
        <fullName evidence="3">Nicotinamidase-like amidase</fullName>
    </submittedName>
</protein>
<dbReference type="InterPro" id="IPR050272">
    <property type="entry name" value="Isochorismatase-like_hydrls"/>
</dbReference>
<dbReference type="PANTHER" id="PTHR43540:SF16">
    <property type="entry name" value="ISOCHORISMATASE-LIKE DOMAIN-CONTAINING PROTEIN"/>
    <property type="match status" value="1"/>
</dbReference>
<dbReference type="Gene3D" id="3.40.50.850">
    <property type="entry name" value="Isochorismatase-like"/>
    <property type="match status" value="1"/>
</dbReference>
<organism evidence="3 4">
    <name type="scientific">Solidesulfovibrio magneticus str. Maddingley MBC34</name>
    <dbReference type="NCBI Taxonomy" id="1206767"/>
    <lineage>
        <taxon>Bacteria</taxon>
        <taxon>Pseudomonadati</taxon>
        <taxon>Thermodesulfobacteriota</taxon>
        <taxon>Desulfovibrionia</taxon>
        <taxon>Desulfovibrionales</taxon>
        <taxon>Desulfovibrionaceae</taxon>
        <taxon>Solidesulfovibrio</taxon>
    </lineage>
</organism>
<dbReference type="PATRIC" id="fig|1206767.3.peg.479"/>
<dbReference type="EMBL" id="ALAO01000048">
    <property type="protein sequence ID" value="EKO40780.1"/>
    <property type="molecule type" value="Genomic_DNA"/>
</dbReference>